<dbReference type="Gene3D" id="3.40.30.10">
    <property type="entry name" value="Glutaredoxin"/>
    <property type="match status" value="1"/>
</dbReference>
<dbReference type="InterPro" id="IPR006311">
    <property type="entry name" value="TAT_signal"/>
</dbReference>
<sequence length="244" mass="26012">MNAARRTVLLASLAALAQVLTLAVAPGAFAHGKQHTEGHVDKQAEHGDKHGAAPAAASAQPAAQVVTPPATGGGTHDARAYFTDTELVDQNGRKLQFYSDVLKDRVVMLNVVYTNCKDACPLITRKLKEVRDALGEEAARKVHFISISSDPLNDTPASLKAFAAKNEADNPNWTFLTGDKAKVDFVLSRLGQLGNSAEEHSTLLIAGDVATKRWNKIRPDAPPPAIAERLKVLTEPVAKVSAGR</sequence>
<gene>
    <name evidence="4" type="ORF">GPA27_27820</name>
</gene>
<feature type="compositionally biased region" description="Basic and acidic residues" evidence="2">
    <location>
        <begin position="34"/>
        <end position="51"/>
    </location>
</feature>
<dbReference type="PROSITE" id="PS51318">
    <property type="entry name" value="TAT"/>
    <property type="match status" value="1"/>
</dbReference>
<organism evidence="4 5">
    <name type="scientific">Aromatoleum toluolicum</name>
    <dbReference type="NCBI Taxonomy" id="90060"/>
    <lineage>
        <taxon>Bacteria</taxon>
        <taxon>Pseudomonadati</taxon>
        <taxon>Pseudomonadota</taxon>
        <taxon>Betaproteobacteria</taxon>
        <taxon>Rhodocyclales</taxon>
        <taxon>Rhodocyclaceae</taxon>
        <taxon>Aromatoleum</taxon>
    </lineage>
</organism>
<feature type="signal peptide" evidence="3">
    <location>
        <begin position="1"/>
        <end position="30"/>
    </location>
</feature>
<evidence type="ECO:0000256" key="3">
    <source>
        <dbReference type="SAM" id="SignalP"/>
    </source>
</evidence>
<feature type="chain" id="PRO_5046207206" evidence="3">
    <location>
        <begin position="31"/>
        <end position="244"/>
    </location>
</feature>
<dbReference type="CDD" id="cd02968">
    <property type="entry name" value="SCO"/>
    <property type="match status" value="1"/>
</dbReference>
<name>A0ABX1NPG6_9RHOO</name>
<evidence type="ECO:0000256" key="2">
    <source>
        <dbReference type="SAM" id="MobiDB-lite"/>
    </source>
</evidence>
<dbReference type="PANTHER" id="PTHR12151:SF25">
    <property type="entry name" value="LINALOOL DEHYDRATASE_ISOMERASE DOMAIN-CONTAINING PROTEIN"/>
    <property type="match status" value="1"/>
</dbReference>
<accession>A0ABX1NPG6</accession>
<evidence type="ECO:0000313" key="5">
    <source>
        <dbReference type="Proteomes" id="UP000634522"/>
    </source>
</evidence>
<comment type="caution">
    <text evidence="4">The sequence shown here is derived from an EMBL/GenBank/DDBJ whole genome shotgun (WGS) entry which is preliminary data.</text>
</comment>
<comment type="similarity">
    <text evidence="1">Belongs to the SCO1/2 family.</text>
</comment>
<keyword evidence="3" id="KW-0732">Signal</keyword>
<dbReference type="EMBL" id="WTVS01000150">
    <property type="protein sequence ID" value="NMG01176.1"/>
    <property type="molecule type" value="Genomic_DNA"/>
</dbReference>
<reference evidence="4 5" key="1">
    <citation type="submission" date="2019-12" db="EMBL/GenBank/DDBJ databases">
        <title>Comparative genomics gives insights into the taxonomy of the Azoarcus-Aromatoleum group and reveals separate origins of nif in the plant-associated Azoarcus and non-plant-associated Aromatoleum sub-groups.</title>
        <authorList>
            <person name="Lafos M."/>
            <person name="Maluk M."/>
            <person name="Batista M."/>
            <person name="Junghare M."/>
            <person name="Carmona M."/>
            <person name="Faoro H."/>
            <person name="Cruz L.M."/>
            <person name="Battistoni F."/>
            <person name="De Souza E."/>
            <person name="Pedrosa F."/>
            <person name="Chen W.-M."/>
            <person name="Poole P.S."/>
            <person name="Dixon R.A."/>
            <person name="James E.K."/>
        </authorList>
    </citation>
    <scope>NUCLEOTIDE SEQUENCE [LARGE SCALE GENOMIC DNA]</scope>
    <source>
        <strain evidence="4 5">T</strain>
    </source>
</reference>
<dbReference type="InterPro" id="IPR036249">
    <property type="entry name" value="Thioredoxin-like_sf"/>
</dbReference>
<dbReference type="RefSeq" id="WP_169143667.1">
    <property type="nucleotide sequence ID" value="NZ_WTVS01000150.1"/>
</dbReference>
<dbReference type="PANTHER" id="PTHR12151">
    <property type="entry name" value="ELECTRON TRANSPORT PROTIN SCO1/SENC FAMILY MEMBER"/>
    <property type="match status" value="1"/>
</dbReference>
<feature type="compositionally biased region" description="Low complexity" evidence="2">
    <location>
        <begin position="52"/>
        <end position="70"/>
    </location>
</feature>
<protein>
    <submittedName>
        <fullName evidence="4">Redoxin domain-containing protein</fullName>
    </submittedName>
</protein>
<evidence type="ECO:0000313" key="4">
    <source>
        <dbReference type="EMBL" id="NMG01176.1"/>
    </source>
</evidence>
<dbReference type="Proteomes" id="UP000634522">
    <property type="component" value="Unassembled WGS sequence"/>
</dbReference>
<evidence type="ECO:0000256" key="1">
    <source>
        <dbReference type="ARBA" id="ARBA00010996"/>
    </source>
</evidence>
<keyword evidence="5" id="KW-1185">Reference proteome</keyword>
<feature type="region of interest" description="Disordered" evidence="2">
    <location>
        <begin position="33"/>
        <end position="74"/>
    </location>
</feature>
<dbReference type="SUPFAM" id="SSF52833">
    <property type="entry name" value="Thioredoxin-like"/>
    <property type="match status" value="1"/>
</dbReference>
<dbReference type="Pfam" id="PF02630">
    <property type="entry name" value="SCO1-SenC"/>
    <property type="match status" value="1"/>
</dbReference>
<proteinExistence type="inferred from homology"/>
<dbReference type="InterPro" id="IPR003782">
    <property type="entry name" value="SCO1/SenC"/>
</dbReference>